<evidence type="ECO:0000259" key="5">
    <source>
        <dbReference type="SMART" id="SM00849"/>
    </source>
</evidence>
<evidence type="ECO:0000313" key="6">
    <source>
        <dbReference type="EMBL" id="AHM57540.1"/>
    </source>
</evidence>
<keyword evidence="3" id="KW-0378">Hydrolase</keyword>
<sequence length="212" mass="23388">MKIKRFVVGMLETNAYIVYDEMSHEALVIDPGCELRKMTDFIDRNFLKLKGIVLTHCHYDHIGAVSGLKKKYEAPVYAHKKEVKGLADPQINHSAYSNGKPVSISVDLALSDGDTIAVEGFALQVIHTPGHTQGGICLKVVDQDIIFTGDTIFSDDIGRMDLEGGSEDSMKKSLLNKASKWPDSTVINPGHGDSSTMGDVRKRNAEYIYMVK</sequence>
<protein>
    <submittedName>
        <fullName evidence="6">Beta-lactamase domain protein</fullName>
    </submittedName>
</protein>
<keyword evidence="7" id="KW-1185">Reference proteome</keyword>
<dbReference type="GO" id="GO:0046872">
    <property type="term" value="F:metal ion binding"/>
    <property type="evidence" value="ECO:0007669"/>
    <property type="project" value="UniProtKB-KW"/>
</dbReference>
<accession>W8T9E0</accession>
<evidence type="ECO:0000256" key="3">
    <source>
        <dbReference type="ARBA" id="ARBA00022801"/>
    </source>
</evidence>
<dbReference type="AlphaFoldDB" id="W8T9E0"/>
<feature type="domain" description="Metallo-beta-lactamase" evidence="5">
    <location>
        <begin position="12"/>
        <end position="191"/>
    </location>
</feature>
<dbReference type="CDD" id="cd06262">
    <property type="entry name" value="metallo-hydrolase-like_MBL-fold"/>
    <property type="match status" value="1"/>
</dbReference>
<dbReference type="PANTHER" id="PTHR46233">
    <property type="entry name" value="HYDROXYACYLGLUTATHIONE HYDROLASE GLOC"/>
    <property type="match status" value="1"/>
</dbReference>
<dbReference type="InterPro" id="IPR001279">
    <property type="entry name" value="Metallo-B-lactamas"/>
</dbReference>
<dbReference type="EMBL" id="CP007453">
    <property type="protein sequence ID" value="AHM57540.1"/>
    <property type="molecule type" value="Genomic_DNA"/>
</dbReference>
<dbReference type="SMART" id="SM00849">
    <property type="entry name" value="Lactamase_B"/>
    <property type="match status" value="1"/>
</dbReference>
<keyword evidence="4" id="KW-0862">Zinc</keyword>
<comment type="cofactor">
    <cofactor evidence="1">
        <name>Zn(2+)</name>
        <dbReference type="ChEBI" id="CHEBI:29105"/>
    </cofactor>
</comment>
<dbReference type="Gene3D" id="3.60.15.10">
    <property type="entry name" value="Ribonuclease Z/Hydroxyacylglutathione hydrolase-like"/>
    <property type="match status" value="1"/>
</dbReference>
<dbReference type="eggNOG" id="COG0491">
    <property type="taxonomic scope" value="Bacteria"/>
</dbReference>
<dbReference type="SUPFAM" id="SSF56281">
    <property type="entry name" value="Metallo-hydrolase/oxidoreductase"/>
    <property type="match status" value="1"/>
</dbReference>
<keyword evidence="2" id="KW-0479">Metal-binding</keyword>
<dbReference type="GO" id="GO:0016787">
    <property type="term" value="F:hydrolase activity"/>
    <property type="evidence" value="ECO:0007669"/>
    <property type="project" value="UniProtKB-KW"/>
</dbReference>
<gene>
    <name evidence="6" type="ORF">EAL2_808p00330</name>
</gene>
<dbReference type="InterPro" id="IPR051453">
    <property type="entry name" value="MBL_Glyoxalase_II"/>
</dbReference>
<dbReference type="RefSeq" id="WP_025436456.1">
    <property type="nucleotide sequence ID" value="NZ_CP007453.1"/>
</dbReference>
<dbReference type="PATRIC" id="fig|1286171.3.peg.2210"/>
<dbReference type="Proteomes" id="UP000019591">
    <property type="component" value="Plasmid EAL2_808p"/>
</dbReference>
<reference evidence="6 7" key="1">
    <citation type="journal article" date="2014" name="Genome Announc.">
        <title>Complete Genome Sequence of Amino Acid-Utilizing Eubacterium acidaminophilum al-2 (DSM 3953).</title>
        <authorList>
            <person name="Poehlein A."/>
            <person name="Andreesen J.R."/>
            <person name="Daniel R."/>
        </authorList>
    </citation>
    <scope>NUCLEOTIDE SEQUENCE [LARGE SCALE GENOMIC DNA]</scope>
    <source>
        <strain evidence="6 7">DSM 3953</strain>
        <plasmid evidence="7">Plasmid EAL2_808p</plasmid>
    </source>
</reference>
<dbReference type="KEGG" id="eac:EAL2_808p00330"/>
<organism evidence="6 7">
    <name type="scientific">Peptoclostridium acidaminophilum DSM 3953</name>
    <dbReference type="NCBI Taxonomy" id="1286171"/>
    <lineage>
        <taxon>Bacteria</taxon>
        <taxon>Bacillati</taxon>
        <taxon>Bacillota</taxon>
        <taxon>Clostridia</taxon>
        <taxon>Peptostreptococcales</taxon>
        <taxon>Peptoclostridiaceae</taxon>
        <taxon>Peptoclostridium</taxon>
    </lineage>
</organism>
<geneLocation type="plasmid" evidence="6 7">
    <name>EAL2_808p</name>
</geneLocation>
<dbReference type="InterPro" id="IPR036866">
    <property type="entry name" value="RibonucZ/Hydroxyglut_hydro"/>
</dbReference>
<keyword evidence="6" id="KW-0614">Plasmid</keyword>
<dbReference type="Pfam" id="PF00753">
    <property type="entry name" value="Lactamase_B"/>
    <property type="match status" value="1"/>
</dbReference>
<dbReference type="OrthoDB" id="9802248at2"/>
<evidence type="ECO:0000313" key="7">
    <source>
        <dbReference type="Proteomes" id="UP000019591"/>
    </source>
</evidence>
<evidence type="ECO:0000256" key="4">
    <source>
        <dbReference type="ARBA" id="ARBA00022833"/>
    </source>
</evidence>
<evidence type="ECO:0000256" key="2">
    <source>
        <dbReference type="ARBA" id="ARBA00022723"/>
    </source>
</evidence>
<name>W8T9E0_PEPAC</name>
<dbReference type="PANTHER" id="PTHR46233:SF3">
    <property type="entry name" value="HYDROXYACYLGLUTATHIONE HYDROLASE GLOC"/>
    <property type="match status" value="1"/>
</dbReference>
<proteinExistence type="predicted"/>
<evidence type="ECO:0000256" key="1">
    <source>
        <dbReference type="ARBA" id="ARBA00001947"/>
    </source>
</evidence>
<dbReference type="HOGENOM" id="CLU_030571_5_4_9"/>